<name>A0A8C8UB90_PERMB</name>
<evidence type="ECO:0000256" key="6">
    <source>
        <dbReference type="ARBA" id="ARBA00043266"/>
    </source>
</evidence>
<dbReference type="Pfam" id="PF07686">
    <property type="entry name" value="V-set"/>
    <property type="match status" value="1"/>
</dbReference>
<keyword evidence="5" id="KW-0393">Immunoglobulin domain</keyword>
<evidence type="ECO:0000256" key="2">
    <source>
        <dbReference type="ARBA" id="ARBA00022859"/>
    </source>
</evidence>
<evidence type="ECO:0000259" key="8">
    <source>
        <dbReference type="PROSITE" id="PS50835"/>
    </source>
</evidence>
<feature type="signal peptide" evidence="7">
    <location>
        <begin position="1"/>
        <end position="21"/>
    </location>
</feature>
<accession>A0A8C8UB90</accession>
<dbReference type="PANTHER" id="PTHR19343">
    <property type="entry name" value="T CELL RECEPTOR ALPHA VARIABLE 1-2"/>
    <property type="match status" value="1"/>
</dbReference>
<evidence type="ECO:0000313" key="10">
    <source>
        <dbReference type="Proteomes" id="UP000694547"/>
    </source>
</evidence>
<keyword evidence="3" id="KW-1064">Adaptive immunity</keyword>
<dbReference type="GeneTree" id="ENSGT00940000153130"/>
<evidence type="ECO:0000256" key="3">
    <source>
        <dbReference type="ARBA" id="ARBA00023130"/>
    </source>
</evidence>
<dbReference type="InterPro" id="IPR007110">
    <property type="entry name" value="Ig-like_dom"/>
</dbReference>
<dbReference type="AlphaFoldDB" id="A0A8C8UB90"/>
<dbReference type="SMART" id="SM00406">
    <property type="entry name" value="IGv"/>
    <property type="match status" value="1"/>
</dbReference>
<organism evidence="9 10">
    <name type="scientific">Peromyscus maniculatus bairdii</name>
    <name type="common">Prairie deer mouse</name>
    <dbReference type="NCBI Taxonomy" id="230844"/>
    <lineage>
        <taxon>Eukaryota</taxon>
        <taxon>Metazoa</taxon>
        <taxon>Chordata</taxon>
        <taxon>Craniata</taxon>
        <taxon>Vertebrata</taxon>
        <taxon>Euteleostomi</taxon>
        <taxon>Mammalia</taxon>
        <taxon>Eutheria</taxon>
        <taxon>Euarchontoglires</taxon>
        <taxon>Glires</taxon>
        <taxon>Rodentia</taxon>
        <taxon>Myomorpha</taxon>
        <taxon>Muroidea</taxon>
        <taxon>Cricetidae</taxon>
        <taxon>Neotominae</taxon>
        <taxon>Peromyscus</taxon>
    </lineage>
</organism>
<evidence type="ECO:0000256" key="5">
    <source>
        <dbReference type="ARBA" id="ARBA00023319"/>
    </source>
</evidence>
<dbReference type="GO" id="GO:0042605">
    <property type="term" value="F:peptide antigen binding"/>
    <property type="evidence" value="ECO:0007669"/>
    <property type="project" value="TreeGrafter"/>
</dbReference>
<dbReference type="Ensembl" id="ENSPEMT00000038149.1">
    <property type="protein sequence ID" value="ENSPEMP00000032677.1"/>
    <property type="gene ID" value="ENSPEMG00000029181.1"/>
</dbReference>
<reference evidence="9" key="2">
    <citation type="submission" date="2025-08" db="UniProtKB">
        <authorList>
            <consortium name="Ensembl"/>
        </authorList>
    </citation>
    <scope>IDENTIFICATION</scope>
</reference>
<keyword evidence="2" id="KW-0391">Immunity</keyword>
<reference evidence="9 10" key="1">
    <citation type="submission" date="2018-10" db="EMBL/GenBank/DDBJ databases">
        <title>Improved assembly of the deer mouse Peromyscus maniculatus genome.</title>
        <authorList>
            <person name="Lassance J.-M."/>
            <person name="Hoekstra H.E."/>
        </authorList>
    </citation>
    <scope>NUCLEOTIDE SEQUENCE [LARGE SCALE GENOMIC DNA]</scope>
</reference>
<keyword evidence="6" id="KW-1279">T cell receptor</keyword>
<evidence type="ECO:0000256" key="1">
    <source>
        <dbReference type="ARBA" id="ARBA00022729"/>
    </source>
</evidence>
<dbReference type="PROSITE" id="PS50835">
    <property type="entry name" value="IG_LIKE"/>
    <property type="match status" value="1"/>
</dbReference>
<dbReference type="SUPFAM" id="SSF48726">
    <property type="entry name" value="Immunoglobulin"/>
    <property type="match status" value="1"/>
</dbReference>
<feature type="chain" id="PRO_5034533766" evidence="7">
    <location>
        <begin position="22"/>
        <end position="150"/>
    </location>
</feature>
<sequence length="150" mass="16657">MANLRGAVLLVLWLLPEWVKSQEKNDGQEVRQNSPSLTVQEGGISILTCDYNNNMFDYFAWYKKYPANSPTFLISLRSNVDKNEDGRFTIFFNKSGKRFSLHIATSQPGDSAMYFCAAGAQCSAHAQSLYPNSQLGPKQGPDSGSKQGHL</sequence>
<dbReference type="GO" id="GO:0042101">
    <property type="term" value="C:T cell receptor complex"/>
    <property type="evidence" value="ECO:0007669"/>
    <property type="project" value="UniProtKB-KW"/>
</dbReference>
<dbReference type="Gene3D" id="2.60.40.10">
    <property type="entry name" value="Immunoglobulins"/>
    <property type="match status" value="1"/>
</dbReference>
<keyword evidence="10" id="KW-1185">Reference proteome</keyword>
<dbReference type="Proteomes" id="UP000694547">
    <property type="component" value="Chromosome 9"/>
</dbReference>
<dbReference type="GO" id="GO:0002250">
    <property type="term" value="P:adaptive immune response"/>
    <property type="evidence" value="ECO:0007669"/>
    <property type="project" value="UniProtKB-KW"/>
</dbReference>
<dbReference type="InterPro" id="IPR003599">
    <property type="entry name" value="Ig_sub"/>
</dbReference>
<keyword evidence="4" id="KW-0675">Receptor</keyword>
<dbReference type="InterPro" id="IPR013106">
    <property type="entry name" value="Ig_V-set"/>
</dbReference>
<dbReference type="InterPro" id="IPR036179">
    <property type="entry name" value="Ig-like_dom_sf"/>
</dbReference>
<protein>
    <submittedName>
        <fullName evidence="9">T cell receptor alpha variable 19</fullName>
    </submittedName>
</protein>
<evidence type="ECO:0000256" key="7">
    <source>
        <dbReference type="SAM" id="SignalP"/>
    </source>
</evidence>
<dbReference type="SMART" id="SM00409">
    <property type="entry name" value="IG"/>
    <property type="match status" value="1"/>
</dbReference>
<evidence type="ECO:0000256" key="4">
    <source>
        <dbReference type="ARBA" id="ARBA00023170"/>
    </source>
</evidence>
<feature type="domain" description="Ig-like" evidence="8">
    <location>
        <begin position="16"/>
        <end position="118"/>
    </location>
</feature>
<keyword evidence="1 7" id="KW-0732">Signal</keyword>
<evidence type="ECO:0000313" key="9">
    <source>
        <dbReference type="Ensembl" id="ENSPEMP00000032677.1"/>
    </source>
</evidence>
<proteinExistence type="predicted"/>
<dbReference type="InterPro" id="IPR051006">
    <property type="entry name" value="TCR_variable_domain"/>
</dbReference>
<reference evidence="9" key="3">
    <citation type="submission" date="2025-09" db="UniProtKB">
        <authorList>
            <consortium name="Ensembl"/>
        </authorList>
    </citation>
    <scope>IDENTIFICATION</scope>
</reference>
<dbReference type="PANTHER" id="PTHR19343:SF24">
    <property type="entry name" value="T CELL RECEPTOR ALPHA VARIABLE 29_DELTA VARIABLE 5"/>
    <property type="match status" value="1"/>
</dbReference>
<dbReference type="InterPro" id="IPR013783">
    <property type="entry name" value="Ig-like_fold"/>
</dbReference>